<keyword evidence="2" id="KW-1185">Reference proteome</keyword>
<evidence type="ECO:0000313" key="1">
    <source>
        <dbReference type="EMBL" id="QOX61861.1"/>
    </source>
</evidence>
<name>A0ACD1A606_9FIRM</name>
<organism evidence="1 2">
    <name type="scientific">Anoxybacterium hadale</name>
    <dbReference type="NCBI Taxonomy" id="3408580"/>
    <lineage>
        <taxon>Bacteria</taxon>
        <taxon>Bacillati</taxon>
        <taxon>Bacillota</taxon>
        <taxon>Clostridia</taxon>
        <taxon>Peptostreptococcales</taxon>
        <taxon>Anaerovoracaceae</taxon>
        <taxon>Anoxybacterium</taxon>
    </lineage>
</organism>
<dbReference type="Proteomes" id="UP000594014">
    <property type="component" value="Chromosome"/>
</dbReference>
<evidence type="ECO:0000313" key="2">
    <source>
        <dbReference type="Proteomes" id="UP000594014"/>
    </source>
</evidence>
<proteinExistence type="predicted"/>
<protein>
    <submittedName>
        <fullName evidence="1">HPr family phosphocarrier protein</fullName>
    </submittedName>
</protein>
<sequence>MISKDILIMNETGIHARPAAVFVSMATKFKSKIDVIKDKKKANAKSILHIMSLGIDKGSTITISADGEDEAEAVDRLVKLVESKFGEE</sequence>
<accession>A0ACD1A606</accession>
<gene>
    <name evidence="1" type="ORF">FRZ06_00050</name>
</gene>
<dbReference type="EMBL" id="CP042469">
    <property type="protein sequence ID" value="QOX61861.1"/>
    <property type="molecule type" value="Genomic_DNA"/>
</dbReference>
<reference evidence="1" key="1">
    <citation type="submission" date="2019-08" db="EMBL/GenBank/DDBJ databases">
        <title>Genome sequence of Clostridiales bacterium MT110.</title>
        <authorList>
            <person name="Cao J."/>
        </authorList>
    </citation>
    <scope>NUCLEOTIDE SEQUENCE</scope>
    <source>
        <strain evidence="1">MT110</strain>
    </source>
</reference>